<proteinExistence type="predicted"/>
<feature type="domain" description="Xylose isomerase-like TIM barrel" evidence="1">
    <location>
        <begin position="23"/>
        <end position="259"/>
    </location>
</feature>
<dbReference type="PANTHER" id="PTHR12110:SF41">
    <property type="entry name" value="INOSOSE DEHYDRATASE"/>
    <property type="match status" value="1"/>
</dbReference>
<dbReference type="EMBL" id="CP036279">
    <property type="protein sequence ID" value="QDU64095.1"/>
    <property type="molecule type" value="Genomic_DNA"/>
</dbReference>
<dbReference type="Proteomes" id="UP000317093">
    <property type="component" value="Chromosome"/>
</dbReference>
<keyword evidence="3" id="KW-1185">Reference proteome</keyword>
<sequence length="262" mass="27833">MLLKRLSVRLEAFQLPLTKALSKAGSLGLGGVEFDAAGELSPEELSQTGRRHLRHAIRSQELNFTGIGFLSRHGFEEIDRLERRVSQAVKVLALAAELGAPVVVGQLGTIPTDDDSPAALAFHDAVTRLAREAERLGTRYAASIGPNQPSELADLFAKTGGFGLAVAYDPALLLVRGEDAYGGVRTLHDHLASIRLKDAVRSGIAVSGYREVPLGEGEVDWESFLGALEEVNYQGSLTLAPDQQGGGPDAVAASAAFVQRLI</sequence>
<dbReference type="SUPFAM" id="SSF51658">
    <property type="entry name" value="Xylose isomerase-like"/>
    <property type="match status" value="1"/>
</dbReference>
<dbReference type="Pfam" id="PF01261">
    <property type="entry name" value="AP_endonuc_2"/>
    <property type="match status" value="1"/>
</dbReference>
<dbReference type="PANTHER" id="PTHR12110">
    <property type="entry name" value="HYDROXYPYRUVATE ISOMERASE"/>
    <property type="match status" value="1"/>
</dbReference>
<gene>
    <name evidence="2" type="ORF">Pan216_49840</name>
</gene>
<evidence type="ECO:0000313" key="2">
    <source>
        <dbReference type="EMBL" id="QDU64095.1"/>
    </source>
</evidence>
<dbReference type="Gene3D" id="3.20.20.150">
    <property type="entry name" value="Divalent-metal-dependent TIM barrel enzymes"/>
    <property type="match status" value="1"/>
</dbReference>
<reference evidence="2 3" key="1">
    <citation type="submission" date="2019-02" db="EMBL/GenBank/DDBJ databases">
        <title>Deep-cultivation of Planctomycetes and their phenomic and genomic characterization uncovers novel biology.</title>
        <authorList>
            <person name="Wiegand S."/>
            <person name="Jogler M."/>
            <person name="Boedeker C."/>
            <person name="Pinto D."/>
            <person name="Vollmers J."/>
            <person name="Rivas-Marin E."/>
            <person name="Kohn T."/>
            <person name="Peeters S.H."/>
            <person name="Heuer A."/>
            <person name="Rast P."/>
            <person name="Oberbeckmann S."/>
            <person name="Bunk B."/>
            <person name="Jeske O."/>
            <person name="Meyerdierks A."/>
            <person name="Storesund J.E."/>
            <person name="Kallscheuer N."/>
            <person name="Luecker S."/>
            <person name="Lage O.M."/>
            <person name="Pohl T."/>
            <person name="Merkel B.J."/>
            <person name="Hornburger P."/>
            <person name="Mueller R.-W."/>
            <person name="Bruemmer F."/>
            <person name="Labrenz M."/>
            <person name="Spormann A.M."/>
            <person name="Op den Camp H."/>
            <person name="Overmann J."/>
            <person name="Amann R."/>
            <person name="Jetten M.S.M."/>
            <person name="Mascher T."/>
            <person name="Medema M.H."/>
            <person name="Devos D.P."/>
            <person name="Kaster A.-K."/>
            <person name="Ovreas L."/>
            <person name="Rohde M."/>
            <person name="Galperin M.Y."/>
            <person name="Jogler C."/>
        </authorList>
    </citation>
    <scope>NUCLEOTIDE SEQUENCE [LARGE SCALE GENOMIC DNA]</scope>
    <source>
        <strain evidence="2 3">Pan216</strain>
    </source>
</reference>
<dbReference type="AlphaFoldDB" id="A0A518BAT3"/>
<dbReference type="InterPro" id="IPR036237">
    <property type="entry name" value="Xyl_isomerase-like_sf"/>
</dbReference>
<name>A0A518BAT3_9BACT</name>
<accession>A0A518BAT3</accession>
<protein>
    <submittedName>
        <fullName evidence="2">Xylose isomerase-like TIM barrel</fullName>
    </submittedName>
</protein>
<evidence type="ECO:0000259" key="1">
    <source>
        <dbReference type="Pfam" id="PF01261"/>
    </source>
</evidence>
<dbReference type="KEGG" id="knv:Pan216_49840"/>
<evidence type="ECO:0000313" key="3">
    <source>
        <dbReference type="Proteomes" id="UP000317093"/>
    </source>
</evidence>
<dbReference type="InterPro" id="IPR013022">
    <property type="entry name" value="Xyl_isomerase-like_TIM-brl"/>
</dbReference>
<dbReference type="GO" id="GO:0016853">
    <property type="term" value="F:isomerase activity"/>
    <property type="evidence" value="ECO:0007669"/>
    <property type="project" value="UniProtKB-KW"/>
</dbReference>
<organism evidence="2 3">
    <name type="scientific">Kolteria novifilia</name>
    <dbReference type="NCBI Taxonomy" id="2527975"/>
    <lineage>
        <taxon>Bacteria</taxon>
        <taxon>Pseudomonadati</taxon>
        <taxon>Planctomycetota</taxon>
        <taxon>Planctomycetia</taxon>
        <taxon>Kolteriales</taxon>
        <taxon>Kolteriaceae</taxon>
        <taxon>Kolteria</taxon>
    </lineage>
</organism>
<dbReference type="InterPro" id="IPR050312">
    <property type="entry name" value="IolE/XylAMocC-like"/>
</dbReference>
<keyword evidence="2" id="KW-0413">Isomerase</keyword>